<dbReference type="Gene3D" id="1.10.510.10">
    <property type="entry name" value="Transferase(Phosphotransferase) domain 1"/>
    <property type="match status" value="1"/>
</dbReference>
<dbReference type="PANTHER" id="PTHR44167">
    <property type="entry name" value="OVARIAN-SPECIFIC SERINE/THREONINE-PROTEIN KINASE LOK-RELATED"/>
    <property type="match status" value="1"/>
</dbReference>
<dbReference type="InterPro" id="IPR008266">
    <property type="entry name" value="Tyr_kinase_AS"/>
</dbReference>
<dbReference type="Gramene" id="TVU30112">
    <property type="protein sequence ID" value="TVU30112"/>
    <property type="gene ID" value="EJB05_21719"/>
</dbReference>
<dbReference type="SUPFAM" id="SSF56112">
    <property type="entry name" value="Protein kinase-like (PK-like)"/>
    <property type="match status" value="1"/>
</dbReference>
<dbReference type="OrthoDB" id="10252171at2759"/>
<dbReference type="GO" id="GO:0005524">
    <property type="term" value="F:ATP binding"/>
    <property type="evidence" value="ECO:0007669"/>
    <property type="project" value="InterPro"/>
</dbReference>
<accession>A0A5J9V1N0</accession>
<keyword evidence="3" id="KW-1185">Reference proteome</keyword>
<comment type="caution">
    <text evidence="2">The sequence shown here is derived from an EMBL/GenBank/DDBJ whole genome shotgun (WGS) entry which is preliminary data.</text>
</comment>
<reference evidence="2 3" key="1">
    <citation type="journal article" date="2019" name="Sci. Rep.">
        <title>A high-quality genome of Eragrostis curvula grass provides insights into Poaceae evolution and supports new strategies to enhance forage quality.</title>
        <authorList>
            <person name="Carballo J."/>
            <person name="Santos B.A.C.M."/>
            <person name="Zappacosta D."/>
            <person name="Garbus I."/>
            <person name="Selva J.P."/>
            <person name="Gallo C.A."/>
            <person name="Diaz A."/>
            <person name="Albertini E."/>
            <person name="Caccamo M."/>
            <person name="Echenique V."/>
        </authorList>
    </citation>
    <scope>NUCLEOTIDE SEQUENCE [LARGE SCALE GENOMIC DNA]</scope>
    <source>
        <strain evidence="3">cv. Victoria</strain>
        <tissue evidence="2">Leaf</tissue>
    </source>
</reference>
<dbReference type="Pfam" id="PF00069">
    <property type="entry name" value="Pkinase"/>
    <property type="match status" value="1"/>
</dbReference>
<evidence type="ECO:0000313" key="3">
    <source>
        <dbReference type="Proteomes" id="UP000324897"/>
    </source>
</evidence>
<dbReference type="SMART" id="SM00220">
    <property type="entry name" value="S_TKc"/>
    <property type="match status" value="1"/>
</dbReference>
<dbReference type="AlphaFoldDB" id="A0A5J9V1N0"/>
<name>A0A5J9V1N0_9POAL</name>
<gene>
    <name evidence="2" type="ORF">EJB05_21719</name>
</gene>
<feature type="domain" description="Protein kinase" evidence="1">
    <location>
        <begin position="1"/>
        <end position="232"/>
    </location>
</feature>
<dbReference type="InterPro" id="IPR000719">
    <property type="entry name" value="Prot_kinase_dom"/>
</dbReference>
<dbReference type="GO" id="GO:0005634">
    <property type="term" value="C:nucleus"/>
    <property type="evidence" value="ECO:0007669"/>
    <property type="project" value="TreeGrafter"/>
</dbReference>
<dbReference type="GO" id="GO:0004674">
    <property type="term" value="F:protein serine/threonine kinase activity"/>
    <property type="evidence" value="ECO:0007669"/>
    <property type="project" value="TreeGrafter"/>
</dbReference>
<dbReference type="PROSITE" id="PS50011">
    <property type="entry name" value="PROTEIN_KINASE_DOM"/>
    <property type="match status" value="1"/>
</dbReference>
<dbReference type="PROSITE" id="PS00109">
    <property type="entry name" value="PROTEIN_KINASE_TYR"/>
    <property type="match status" value="1"/>
</dbReference>
<dbReference type="GO" id="GO:0044773">
    <property type="term" value="P:mitotic DNA damage checkpoint signaling"/>
    <property type="evidence" value="ECO:0007669"/>
    <property type="project" value="TreeGrafter"/>
</dbReference>
<dbReference type="EMBL" id="RWGY01000011">
    <property type="protein sequence ID" value="TVU30112.1"/>
    <property type="molecule type" value="Genomic_DNA"/>
</dbReference>
<dbReference type="InterPro" id="IPR011009">
    <property type="entry name" value="Kinase-like_dom_sf"/>
</dbReference>
<evidence type="ECO:0000313" key="2">
    <source>
        <dbReference type="EMBL" id="TVU30112.1"/>
    </source>
</evidence>
<dbReference type="Proteomes" id="UP000324897">
    <property type="component" value="Chromosome 1"/>
</dbReference>
<evidence type="ECO:0000259" key="1">
    <source>
        <dbReference type="PROSITE" id="PS50011"/>
    </source>
</evidence>
<protein>
    <recommendedName>
        <fullName evidence="1">Protein kinase domain-containing protein</fullName>
    </recommendedName>
</protein>
<dbReference type="PANTHER" id="PTHR44167:SF30">
    <property type="entry name" value="PHOSPHORYLASE KINASE"/>
    <property type="match status" value="1"/>
</dbReference>
<sequence>MKRVLRGGETVADRETFCLSAFAGHPSVVQLNGAGAVNLTTGDPFIVMELVDGAATLRSRLKRPLTEDETRAYMLPLLRVAAEAHAAGITHGDISPDNILVGPGTARIKLAGFGCATTERPSEDCLGALPYRAPELVTAIGLANGPRADMWSMGCVMFELLTGAPLFTPDTPDDLADEAEWLHDAFVEPDDALDVRNLRDLSKPGRDLLVGLLSFDQDERPTAADALEHRWFTQTPKQRRATKRRSRRAMLRRTMRWKAYEEAMPACPCC</sequence>
<proteinExistence type="predicted"/>
<organism evidence="2 3">
    <name type="scientific">Eragrostis curvula</name>
    <name type="common">weeping love grass</name>
    <dbReference type="NCBI Taxonomy" id="38414"/>
    <lineage>
        <taxon>Eukaryota</taxon>
        <taxon>Viridiplantae</taxon>
        <taxon>Streptophyta</taxon>
        <taxon>Embryophyta</taxon>
        <taxon>Tracheophyta</taxon>
        <taxon>Spermatophyta</taxon>
        <taxon>Magnoliopsida</taxon>
        <taxon>Liliopsida</taxon>
        <taxon>Poales</taxon>
        <taxon>Poaceae</taxon>
        <taxon>PACMAD clade</taxon>
        <taxon>Chloridoideae</taxon>
        <taxon>Eragrostideae</taxon>
        <taxon>Eragrostidinae</taxon>
        <taxon>Eragrostis</taxon>
    </lineage>
</organism>
<feature type="non-terminal residue" evidence="2">
    <location>
        <position position="1"/>
    </location>
</feature>